<organism evidence="2">
    <name type="scientific">hydrothermal vent metagenome</name>
    <dbReference type="NCBI Taxonomy" id="652676"/>
    <lineage>
        <taxon>unclassified sequences</taxon>
        <taxon>metagenomes</taxon>
        <taxon>ecological metagenomes</taxon>
    </lineage>
</organism>
<feature type="region of interest" description="Disordered" evidence="1">
    <location>
        <begin position="43"/>
        <end position="63"/>
    </location>
</feature>
<dbReference type="AlphaFoldDB" id="A0A3B1C787"/>
<protein>
    <submittedName>
        <fullName evidence="2">Uncharacterized protein</fullName>
    </submittedName>
</protein>
<gene>
    <name evidence="2" type="ORF">MNBD_NITROSPIRAE01-1675</name>
</gene>
<evidence type="ECO:0000313" key="2">
    <source>
        <dbReference type="EMBL" id="VAX26406.1"/>
    </source>
</evidence>
<feature type="compositionally biased region" description="Basic residues" evidence="1">
    <location>
        <begin position="52"/>
        <end position="63"/>
    </location>
</feature>
<evidence type="ECO:0000256" key="1">
    <source>
        <dbReference type="SAM" id="MobiDB-lite"/>
    </source>
</evidence>
<reference evidence="2" key="1">
    <citation type="submission" date="2018-06" db="EMBL/GenBank/DDBJ databases">
        <authorList>
            <person name="Zhirakovskaya E."/>
        </authorList>
    </citation>
    <scope>NUCLEOTIDE SEQUENCE</scope>
</reference>
<sequence length="63" mass="7316">MSCPRCSGFMVPQRFEDLRSDTGELSFAGFRCMACGEILDPQIHSNRENRPHHQARNRKLMSY</sequence>
<dbReference type="EMBL" id="UOGF01000011">
    <property type="protein sequence ID" value="VAX26406.1"/>
    <property type="molecule type" value="Genomic_DNA"/>
</dbReference>
<accession>A0A3B1C787</accession>
<proteinExistence type="predicted"/>
<name>A0A3B1C787_9ZZZZ</name>